<dbReference type="PANTHER" id="PTHR39338">
    <property type="entry name" value="BLL5662 PROTEIN-RELATED"/>
    <property type="match status" value="1"/>
</dbReference>
<dbReference type="InterPro" id="IPR008912">
    <property type="entry name" value="Uncharacterised_CoxE"/>
</dbReference>
<keyword evidence="2" id="KW-1185">Reference proteome</keyword>
<evidence type="ECO:0000313" key="1">
    <source>
        <dbReference type="EMBL" id="MBB5660104.1"/>
    </source>
</evidence>
<dbReference type="Proteomes" id="UP000548978">
    <property type="component" value="Unassembled WGS sequence"/>
</dbReference>
<dbReference type="RefSeq" id="WP_123287572.1">
    <property type="nucleotide sequence ID" value="NZ_JACIJB010000002.1"/>
</dbReference>
<sequence>MLLPFFTALRDARVPVSLKEWLFLMEAMDKRVLTAGTRVEDFYHLSRAVLIKDEKHYDRFDQVFGKVFKGLETVGAGEEPDIGGVPEDWLKLLNEKYLTDEQKAEIEALGGFEKLMETLKQRLEEQHDRHQGGSKWIGTGGTSPFGNGGYNPEGVRIGGKSQHGRAVKVWEKRKYRNLDDSVELGTRNIKVALRRLRRFARQGTPDELDMDATIDGTARQGWLDIQMRPERRNTIKVLLFLDIGGSMDGHVKLCEELFSAAKSEFRHLEFFYFHNCLYEGVWKDNRRRHEARTPTWEVLNRYPGDWRAVVVGDATMSPYEVTMPGGSVEHWNEEAGAVWLKRLRQQWSNSAWLNPVPERYWSYTPSVGLIREVMEDQMFPLTLDGLERAMRSLAR</sequence>
<gene>
    <name evidence="1" type="ORF">FHS65_000844</name>
</gene>
<reference evidence="1 2" key="1">
    <citation type="submission" date="2020-08" db="EMBL/GenBank/DDBJ databases">
        <title>Genomic Encyclopedia of Type Strains, Phase IV (KMG-IV): sequencing the most valuable type-strain genomes for metagenomic binning, comparative biology and taxonomic classification.</title>
        <authorList>
            <person name="Goeker M."/>
        </authorList>
    </citation>
    <scope>NUCLEOTIDE SEQUENCE [LARGE SCALE GENOMIC DNA]</scope>
    <source>
        <strain evidence="1 2">DSM 24448</strain>
    </source>
</reference>
<dbReference type="AlphaFoldDB" id="A0A7W9A2B3"/>
<accession>A0A7W9A2B3</accession>
<dbReference type="OrthoDB" id="9764216at2"/>
<name>A0A7W9A2B3_9CAUL</name>
<organism evidence="1 2">
    <name type="scientific">Brevundimonas halotolerans</name>
    <dbReference type="NCBI Taxonomy" id="69670"/>
    <lineage>
        <taxon>Bacteria</taxon>
        <taxon>Pseudomonadati</taxon>
        <taxon>Pseudomonadota</taxon>
        <taxon>Alphaproteobacteria</taxon>
        <taxon>Caulobacterales</taxon>
        <taxon>Caulobacteraceae</taxon>
        <taxon>Brevundimonas</taxon>
    </lineage>
</organism>
<dbReference type="Pfam" id="PF05762">
    <property type="entry name" value="VWA_CoxE"/>
    <property type="match status" value="1"/>
</dbReference>
<evidence type="ECO:0008006" key="3">
    <source>
        <dbReference type="Google" id="ProtNLM"/>
    </source>
</evidence>
<dbReference type="EMBL" id="JACIJB010000002">
    <property type="protein sequence ID" value="MBB5660104.1"/>
    <property type="molecule type" value="Genomic_DNA"/>
</dbReference>
<proteinExistence type="predicted"/>
<dbReference type="PANTHER" id="PTHR39338:SF7">
    <property type="entry name" value="BLL6692 PROTEIN"/>
    <property type="match status" value="1"/>
</dbReference>
<protein>
    <recommendedName>
        <fullName evidence="3">VWA domain-containing protein</fullName>
    </recommendedName>
</protein>
<comment type="caution">
    <text evidence="1">The sequence shown here is derived from an EMBL/GenBank/DDBJ whole genome shotgun (WGS) entry which is preliminary data.</text>
</comment>
<evidence type="ECO:0000313" key="2">
    <source>
        <dbReference type="Proteomes" id="UP000548978"/>
    </source>
</evidence>